<sequence length="280" mass="28134">PASPVGGGPDREDRQRAGAQPVGGRRPRVVVTLHNLPVGGRAVRAVSAVLGRVVARGADVVLGVSGDLVDLARAQGARHAERALVPAPARRAPEHDRDAVRAALGVAPGEDLVVTVARLAPQKGLDTLVAAAAAAAGSRPALRWVVAGDGPLLADLRARAAQAQAPVDLLGRREDVADLLAAADVVASTAVWEGQPLAVQEALALGAALVVTDAGGTREVTGDAAVLVPVGDAAAFAAALTGVLADDARRSALRDAARARAATLPAVADVLTQLDAAYTR</sequence>
<dbReference type="Pfam" id="PF00534">
    <property type="entry name" value="Glycos_transf_1"/>
    <property type="match status" value="1"/>
</dbReference>
<name>A0A7Z8JXG3_9CELL</name>
<dbReference type="SUPFAM" id="SSF53756">
    <property type="entry name" value="UDP-Glycosyltransferase/glycogen phosphorylase"/>
    <property type="match status" value="1"/>
</dbReference>
<dbReference type="CDD" id="cd03801">
    <property type="entry name" value="GT4_PimA-like"/>
    <property type="match status" value="1"/>
</dbReference>
<dbReference type="Gene3D" id="3.40.50.2000">
    <property type="entry name" value="Glycogen Phosphorylase B"/>
    <property type="match status" value="2"/>
</dbReference>
<proteinExistence type="predicted"/>
<evidence type="ECO:0000313" key="6">
    <source>
        <dbReference type="Proteomes" id="UP000308121"/>
    </source>
</evidence>
<evidence type="ECO:0000256" key="1">
    <source>
        <dbReference type="ARBA" id="ARBA00021292"/>
    </source>
</evidence>
<evidence type="ECO:0000256" key="3">
    <source>
        <dbReference type="SAM" id="MobiDB-lite"/>
    </source>
</evidence>
<comment type="caution">
    <text evidence="5">The sequence shown here is derived from an EMBL/GenBank/DDBJ whole genome shotgun (WGS) entry which is preliminary data.</text>
</comment>
<evidence type="ECO:0000313" key="5">
    <source>
        <dbReference type="EMBL" id="TKR22076.1"/>
    </source>
</evidence>
<evidence type="ECO:0000259" key="4">
    <source>
        <dbReference type="Pfam" id="PF00534"/>
    </source>
</evidence>
<organism evidence="5 6">
    <name type="scientific">Cellulomonas hominis</name>
    <dbReference type="NCBI Taxonomy" id="156981"/>
    <lineage>
        <taxon>Bacteria</taxon>
        <taxon>Bacillati</taxon>
        <taxon>Actinomycetota</taxon>
        <taxon>Actinomycetes</taxon>
        <taxon>Micrococcales</taxon>
        <taxon>Cellulomonadaceae</taxon>
        <taxon>Cellulomonas</taxon>
    </lineage>
</organism>
<feature type="region of interest" description="Disordered" evidence="3">
    <location>
        <begin position="1"/>
        <end position="26"/>
    </location>
</feature>
<dbReference type="PANTHER" id="PTHR45947">
    <property type="entry name" value="SULFOQUINOVOSYL TRANSFERASE SQD2"/>
    <property type="match status" value="1"/>
</dbReference>
<evidence type="ECO:0000256" key="2">
    <source>
        <dbReference type="ARBA" id="ARBA00022679"/>
    </source>
</evidence>
<feature type="domain" description="Glycosyl transferase family 1" evidence="4">
    <location>
        <begin position="97"/>
        <end position="259"/>
    </location>
</feature>
<protein>
    <recommendedName>
        <fullName evidence="1">D-inositol 3-phosphate glycosyltransferase</fullName>
    </recommendedName>
</protein>
<keyword evidence="2 5" id="KW-0808">Transferase</keyword>
<dbReference type="GO" id="GO:0016757">
    <property type="term" value="F:glycosyltransferase activity"/>
    <property type="evidence" value="ECO:0007669"/>
    <property type="project" value="InterPro"/>
</dbReference>
<dbReference type="Proteomes" id="UP000308121">
    <property type="component" value="Unassembled WGS sequence"/>
</dbReference>
<feature type="non-terminal residue" evidence="5">
    <location>
        <position position="1"/>
    </location>
</feature>
<dbReference type="PANTHER" id="PTHR45947:SF3">
    <property type="entry name" value="SULFOQUINOVOSYL TRANSFERASE SQD2"/>
    <property type="match status" value="1"/>
</dbReference>
<reference evidence="5 6" key="1">
    <citation type="submission" date="2019-05" db="EMBL/GenBank/DDBJ databases">
        <title>Genome sequence of Cellulomonas hominis strain CS1.</title>
        <authorList>
            <person name="Belmont J."/>
            <person name="Maclea K.S."/>
        </authorList>
    </citation>
    <scope>NUCLEOTIDE SEQUENCE [LARGE SCALE GENOMIC DNA]</scope>
    <source>
        <strain evidence="5 6">CS1</strain>
    </source>
</reference>
<dbReference type="InterPro" id="IPR001296">
    <property type="entry name" value="Glyco_trans_1"/>
</dbReference>
<dbReference type="InterPro" id="IPR050194">
    <property type="entry name" value="Glycosyltransferase_grp1"/>
</dbReference>
<accession>A0A7Z8JXG3</accession>
<dbReference type="AlphaFoldDB" id="A0A7Z8JXG3"/>
<gene>
    <name evidence="5" type="ORF">FA014_18375</name>
</gene>
<dbReference type="RefSeq" id="WP_154731057.1">
    <property type="nucleotide sequence ID" value="NZ_SZYE01000258.1"/>
</dbReference>
<dbReference type="OrthoDB" id="3268555at2"/>
<dbReference type="EMBL" id="SZYE01000258">
    <property type="protein sequence ID" value="TKR22076.1"/>
    <property type="molecule type" value="Genomic_DNA"/>
</dbReference>